<evidence type="ECO:0000313" key="2">
    <source>
        <dbReference type="Proteomes" id="UP000237271"/>
    </source>
</evidence>
<keyword evidence="2" id="KW-1185">Reference proteome</keyword>
<protein>
    <submittedName>
        <fullName evidence="1">RxLR effector candidate protein</fullName>
    </submittedName>
</protein>
<dbReference type="EMBL" id="NCKW01015579">
    <property type="protein sequence ID" value="POM62409.1"/>
    <property type="molecule type" value="Genomic_DNA"/>
</dbReference>
<gene>
    <name evidence="1" type="ORF">PHPALM_28442</name>
</gene>
<comment type="caution">
    <text evidence="1">The sequence shown here is derived from an EMBL/GenBank/DDBJ whole genome shotgun (WGS) entry which is preliminary data.</text>
</comment>
<dbReference type="AlphaFoldDB" id="A0A2P4XA56"/>
<dbReference type="OrthoDB" id="109904at2759"/>
<reference evidence="1 2" key="1">
    <citation type="journal article" date="2017" name="Genome Biol. Evol.">
        <title>Phytophthora megakarya and P. palmivora, closely related causal agents of cacao black pod rot, underwent increases in genome sizes and gene numbers by different mechanisms.</title>
        <authorList>
            <person name="Ali S.S."/>
            <person name="Shao J."/>
            <person name="Lary D.J."/>
            <person name="Kronmiller B."/>
            <person name="Shen D."/>
            <person name="Strem M.D."/>
            <person name="Amoako-Attah I."/>
            <person name="Akrofi A.Y."/>
            <person name="Begoude B.A."/>
            <person name="Ten Hoopen G.M."/>
            <person name="Coulibaly K."/>
            <person name="Kebe B.I."/>
            <person name="Melnick R.L."/>
            <person name="Guiltinan M.J."/>
            <person name="Tyler B.M."/>
            <person name="Meinhardt L.W."/>
            <person name="Bailey B.A."/>
        </authorList>
    </citation>
    <scope>NUCLEOTIDE SEQUENCE [LARGE SCALE GENOMIC DNA]</scope>
    <source>
        <strain evidence="2">sbr112.9</strain>
    </source>
</reference>
<name>A0A2P4XA56_9STRA</name>
<accession>A0A2P4XA56</accession>
<dbReference type="Proteomes" id="UP000237271">
    <property type="component" value="Unassembled WGS sequence"/>
</dbReference>
<sequence>MQTAPSTDVIGKLLGMQDQAAITLSPDVQLLDILDHHVDPTGLGAPSAAGVEKPPTVYSHVNRVIDRIAAAAGATVALTSHSFRRDGTQHANDSDELTARWISNSGAWNMSTMNKGFNSIFNTS</sequence>
<evidence type="ECO:0000313" key="1">
    <source>
        <dbReference type="EMBL" id="POM62409.1"/>
    </source>
</evidence>
<organism evidence="1 2">
    <name type="scientific">Phytophthora palmivora</name>
    <dbReference type="NCBI Taxonomy" id="4796"/>
    <lineage>
        <taxon>Eukaryota</taxon>
        <taxon>Sar</taxon>
        <taxon>Stramenopiles</taxon>
        <taxon>Oomycota</taxon>
        <taxon>Peronosporomycetes</taxon>
        <taxon>Peronosporales</taxon>
        <taxon>Peronosporaceae</taxon>
        <taxon>Phytophthora</taxon>
    </lineage>
</organism>
<proteinExistence type="predicted"/>